<dbReference type="AlphaFoldDB" id="A0A8T1W4D9"/>
<comment type="caution">
    <text evidence="2">The sequence shown here is derived from an EMBL/GenBank/DDBJ whole genome shotgun (WGS) entry which is preliminary data.</text>
</comment>
<evidence type="ECO:0000313" key="2">
    <source>
        <dbReference type="EMBL" id="KAG7386839.1"/>
    </source>
</evidence>
<gene>
    <name evidence="2" type="ORF">PHYPSEUDO_015149</name>
</gene>
<feature type="compositionally biased region" description="Polar residues" evidence="1">
    <location>
        <begin position="132"/>
        <end position="155"/>
    </location>
</feature>
<accession>A0A8T1W4D9</accession>
<organism evidence="2 3">
    <name type="scientific">Phytophthora pseudosyringae</name>
    <dbReference type="NCBI Taxonomy" id="221518"/>
    <lineage>
        <taxon>Eukaryota</taxon>
        <taxon>Sar</taxon>
        <taxon>Stramenopiles</taxon>
        <taxon>Oomycota</taxon>
        <taxon>Peronosporomycetes</taxon>
        <taxon>Peronosporales</taxon>
        <taxon>Peronosporaceae</taxon>
        <taxon>Phytophthora</taxon>
    </lineage>
</organism>
<dbReference type="EMBL" id="JAGDFM010000091">
    <property type="protein sequence ID" value="KAG7386839.1"/>
    <property type="molecule type" value="Genomic_DNA"/>
</dbReference>
<reference evidence="2" key="1">
    <citation type="submission" date="2021-02" db="EMBL/GenBank/DDBJ databases">
        <authorList>
            <person name="Palmer J.M."/>
        </authorList>
    </citation>
    <scope>NUCLEOTIDE SEQUENCE</scope>
    <source>
        <strain evidence="2">SCRP734</strain>
    </source>
</reference>
<dbReference type="Proteomes" id="UP000694044">
    <property type="component" value="Unassembled WGS sequence"/>
</dbReference>
<keyword evidence="3" id="KW-1185">Reference proteome</keyword>
<dbReference type="OrthoDB" id="121634at2759"/>
<name>A0A8T1W4D9_9STRA</name>
<feature type="region of interest" description="Disordered" evidence="1">
    <location>
        <begin position="1"/>
        <end position="155"/>
    </location>
</feature>
<feature type="compositionally biased region" description="Basic and acidic residues" evidence="1">
    <location>
        <begin position="39"/>
        <end position="65"/>
    </location>
</feature>
<protein>
    <submittedName>
        <fullName evidence="2">Uncharacterized protein</fullName>
    </submittedName>
</protein>
<feature type="compositionally biased region" description="Polar residues" evidence="1">
    <location>
        <begin position="100"/>
        <end position="113"/>
    </location>
</feature>
<sequence>MAARRSALNGASAWEREERATQQRDYAAQLQEQVRQKHAKQEQEKVRRQQEQRDELELLERERAPATRKHQPQLEQTATEPPLPAASPHRAVSMSHMPIVQSQQGVPTASPLKSASAGPGFSGTGIGPGVPTNESLRQNPASMPTTNFGPESYTPAFSSAPSIFESILREPGVGARSIAFYEDLSALQRLAGELDSAARQRRTEAQSNYVKPNFIYQQEQKETSTSTTSPVTISTTAMHSPVKFSGDKITLEDNQLDSHHHTASQPRMRSSLDGLLGESVLLPLSSSKLPPSFSYSKAKSRADQSPMKPLQQIAAATMETEDDDMTAMDALDTHSELLHFMTDPKS</sequence>
<evidence type="ECO:0000313" key="3">
    <source>
        <dbReference type="Proteomes" id="UP000694044"/>
    </source>
</evidence>
<proteinExistence type="predicted"/>
<evidence type="ECO:0000256" key="1">
    <source>
        <dbReference type="SAM" id="MobiDB-lite"/>
    </source>
</evidence>